<gene>
    <name evidence="8" type="ORF">ILYODFUR_033619</name>
</gene>
<accession>A0ABV0VKR7</accession>
<comment type="subcellular location">
    <subcellularLocation>
        <location evidence="1">Membrane</location>
        <topology evidence="1">Single-pass membrane protein</topology>
    </subcellularLocation>
</comment>
<keyword evidence="4 6" id="KW-1133">Transmembrane helix</keyword>
<evidence type="ECO:0000256" key="5">
    <source>
        <dbReference type="ARBA" id="ARBA00023136"/>
    </source>
</evidence>
<keyword evidence="5 6" id="KW-0472">Membrane</keyword>
<reference evidence="8 9" key="1">
    <citation type="submission" date="2021-06" db="EMBL/GenBank/DDBJ databases">
        <authorList>
            <person name="Palmer J.M."/>
        </authorList>
    </citation>
    <scope>NUCLEOTIDE SEQUENCE [LARGE SCALE GENOMIC DNA]</scope>
    <source>
        <strain evidence="9">if_2019</strain>
        <tissue evidence="8">Muscle</tissue>
    </source>
</reference>
<evidence type="ECO:0000256" key="6">
    <source>
        <dbReference type="SAM" id="Phobius"/>
    </source>
</evidence>
<dbReference type="PANTHER" id="PTHR12471">
    <property type="entry name" value="VACUOLAR ATP SYNTHASE SUBUNIT S1"/>
    <property type="match status" value="1"/>
</dbReference>
<keyword evidence="9" id="KW-1185">Reference proteome</keyword>
<keyword evidence="3 6" id="KW-0812">Transmembrane</keyword>
<protein>
    <recommendedName>
        <fullName evidence="7">V-type proton ATPase subunit S1/VOA1 transmembrane domain-containing protein</fullName>
    </recommendedName>
</protein>
<comment type="caution">
    <text evidence="8">The sequence shown here is derived from an EMBL/GenBank/DDBJ whole genome shotgun (WGS) entry which is preliminary data.</text>
</comment>
<proteinExistence type="inferred from homology"/>
<comment type="similarity">
    <text evidence="2">Belongs to the vacuolar ATPase subunit S1 family.</text>
</comment>
<dbReference type="Pfam" id="PF20520">
    <property type="entry name" value="Ac45-VOA1_TM"/>
    <property type="match status" value="1"/>
</dbReference>
<evidence type="ECO:0000256" key="4">
    <source>
        <dbReference type="ARBA" id="ARBA00022989"/>
    </source>
</evidence>
<feature type="domain" description="V-type proton ATPase subunit S1/VOA1 transmembrane" evidence="7">
    <location>
        <begin position="81"/>
        <end position="119"/>
    </location>
</feature>
<evidence type="ECO:0000313" key="8">
    <source>
        <dbReference type="EMBL" id="MEQ2257318.1"/>
    </source>
</evidence>
<feature type="transmembrane region" description="Helical" evidence="6">
    <location>
        <begin position="87"/>
        <end position="106"/>
    </location>
</feature>
<sequence length="131" mass="14266">MSPGPGLEPGTAASRTIASPYGRMLRPTPSALRHDLDVLMNNLLLLLVPEGKMKVVSFHVEQIQGFNLIGSEFSYASDCAGFFSPGIWMGLLTSLLMVLVLTYGLHMIMQLLTMDRFDDPKGPGISVPQTE</sequence>
<dbReference type="InterPro" id="IPR008388">
    <property type="entry name" value="Ac45_acc_su"/>
</dbReference>
<evidence type="ECO:0000259" key="7">
    <source>
        <dbReference type="Pfam" id="PF20520"/>
    </source>
</evidence>
<dbReference type="PANTHER" id="PTHR12471:SF2">
    <property type="entry name" value="V-TYPE PROTON ATPASE SUBUNIT S1"/>
    <property type="match status" value="1"/>
</dbReference>
<dbReference type="Proteomes" id="UP001482620">
    <property type="component" value="Unassembled WGS sequence"/>
</dbReference>
<evidence type="ECO:0000256" key="3">
    <source>
        <dbReference type="ARBA" id="ARBA00022692"/>
    </source>
</evidence>
<name>A0ABV0VKR7_9TELE</name>
<evidence type="ECO:0000256" key="1">
    <source>
        <dbReference type="ARBA" id="ARBA00004167"/>
    </source>
</evidence>
<evidence type="ECO:0000256" key="2">
    <source>
        <dbReference type="ARBA" id="ARBA00009037"/>
    </source>
</evidence>
<organism evidence="8 9">
    <name type="scientific">Ilyodon furcidens</name>
    <name type="common">goldbreast splitfin</name>
    <dbReference type="NCBI Taxonomy" id="33524"/>
    <lineage>
        <taxon>Eukaryota</taxon>
        <taxon>Metazoa</taxon>
        <taxon>Chordata</taxon>
        <taxon>Craniata</taxon>
        <taxon>Vertebrata</taxon>
        <taxon>Euteleostomi</taxon>
        <taxon>Actinopterygii</taxon>
        <taxon>Neopterygii</taxon>
        <taxon>Teleostei</taxon>
        <taxon>Neoteleostei</taxon>
        <taxon>Acanthomorphata</taxon>
        <taxon>Ovalentaria</taxon>
        <taxon>Atherinomorphae</taxon>
        <taxon>Cyprinodontiformes</taxon>
        <taxon>Goodeidae</taxon>
        <taxon>Ilyodon</taxon>
    </lineage>
</organism>
<dbReference type="EMBL" id="JAHRIQ010110048">
    <property type="protein sequence ID" value="MEQ2257318.1"/>
    <property type="molecule type" value="Genomic_DNA"/>
</dbReference>
<evidence type="ECO:0000313" key="9">
    <source>
        <dbReference type="Proteomes" id="UP001482620"/>
    </source>
</evidence>
<dbReference type="InterPro" id="IPR046756">
    <property type="entry name" value="VAS1/VOA1_TM"/>
</dbReference>